<dbReference type="Proteomes" id="UP000000238">
    <property type="component" value="Chromosome"/>
</dbReference>
<dbReference type="OrthoDB" id="9866584at2"/>
<evidence type="ECO:0000313" key="1">
    <source>
        <dbReference type="EMBL" id="ABC30469.1"/>
    </source>
</evidence>
<dbReference type="RefSeq" id="WP_011397537.1">
    <property type="nucleotide sequence ID" value="NC_007645.1"/>
</dbReference>
<organism evidence="1 2">
    <name type="scientific">Hahella chejuensis (strain KCTC 2396)</name>
    <dbReference type="NCBI Taxonomy" id="349521"/>
    <lineage>
        <taxon>Bacteria</taxon>
        <taxon>Pseudomonadati</taxon>
        <taxon>Pseudomonadota</taxon>
        <taxon>Gammaproteobacteria</taxon>
        <taxon>Oceanospirillales</taxon>
        <taxon>Hahellaceae</taxon>
        <taxon>Hahella</taxon>
    </lineage>
</organism>
<dbReference type="EMBL" id="CP000155">
    <property type="protein sequence ID" value="ABC30469.1"/>
    <property type="molecule type" value="Genomic_DNA"/>
</dbReference>
<evidence type="ECO:0000313" key="2">
    <source>
        <dbReference type="Proteomes" id="UP000000238"/>
    </source>
</evidence>
<keyword evidence="2" id="KW-1185">Reference proteome</keyword>
<protein>
    <submittedName>
        <fullName evidence="1">Uncharacterized protein</fullName>
    </submittedName>
</protein>
<sequence>MALIHVQNAINIAEQWHQQNRRITWSPLVMPPQVMGRRWRYTSSMERWARGLDHNVPNPLTMGPNQIEICCFEMLFLAAAAAQAPRQFFSDRYNRAHTARVINGRNWGVQIMRNMFHNETFYPWPAPFPASLNRGDVVVFSYRNQPLYNGHYQLGHAVLLTGQRDAFGRHIAMSFCGTNTQPVTRVERVTVEEQILNGGNMARAFYGRPAWLGA</sequence>
<accession>Q2SFV5</accession>
<proteinExistence type="predicted"/>
<name>Q2SFV5_HAHCH</name>
<dbReference type="HOGENOM" id="CLU_1287327_0_0_6"/>
<dbReference type="AlphaFoldDB" id="Q2SFV5"/>
<dbReference type="KEGG" id="hch:HCH_03735"/>
<dbReference type="STRING" id="349521.HCH_03735"/>
<reference evidence="1 2" key="1">
    <citation type="journal article" date="2005" name="Nucleic Acids Res.">
        <title>Genomic blueprint of Hahella chejuensis, a marine microbe producing an algicidal agent.</title>
        <authorList>
            <person name="Jeong H."/>
            <person name="Yim J.H."/>
            <person name="Lee C."/>
            <person name="Choi S.-H."/>
            <person name="Park Y.K."/>
            <person name="Yoon S.H."/>
            <person name="Hur C.-G."/>
            <person name="Kang H.-Y."/>
            <person name="Kim D."/>
            <person name="Lee H.H."/>
            <person name="Park K.H."/>
            <person name="Park S.-H."/>
            <person name="Park H.-S."/>
            <person name="Lee H.K."/>
            <person name="Oh T.K."/>
            <person name="Kim J.F."/>
        </authorList>
    </citation>
    <scope>NUCLEOTIDE SEQUENCE [LARGE SCALE GENOMIC DNA]</scope>
    <source>
        <strain evidence="1 2">KCTC 2396</strain>
    </source>
</reference>
<gene>
    <name evidence="1" type="ordered locus">HCH_03735</name>
</gene>